<gene>
    <name evidence="2" type="ORF">RISK_000916</name>
</gene>
<dbReference type="PATRIC" id="fig|595434.4.peg.882"/>
<dbReference type="STRING" id="595434.RISK_000916"/>
<dbReference type="EMBL" id="LECT01000007">
    <property type="protein sequence ID" value="KLU07115.1"/>
    <property type="molecule type" value="Genomic_DNA"/>
</dbReference>
<comment type="caution">
    <text evidence="2">The sequence shown here is derived from an EMBL/GenBank/DDBJ whole genome shotgun (WGS) entry which is preliminary data.</text>
</comment>
<reference evidence="2" key="1">
    <citation type="submission" date="2015-05" db="EMBL/GenBank/DDBJ databases">
        <title>Permanent draft genome of Rhodopirellula islandicus K833.</title>
        <authorList>
            <person name="Kizina J."/>
            <person name="Richter M."/>
            <person name="Glockner F.O."/>
            <person name="Harder J."/>
        </authorList>
    </citation>
    <scope>NUCLEOTIDE SEQUENCE [LARGE SCALE GENOMIC DNA]</scope>
    <source>
        <strain evidence="2">K833</strain>
    </source>
</reference>
<dbReference type="Proteomes" id="UP000036367">
    <property type="component" value="Unassembled WGS sequence"/>
</dbReference>
<protein>
    <submittedName>
        <fullName evidence="2">Uncharacterized protein</fullName>
    </submittedName>
</protein>
<evidence type="ECO:0000313" key="3">
    <source>
        <dbReference type="Proteomes" id="UP000036367"/>
    </source>
</evidence>
<proteinExistence type="predicted"/>
<keyword evidence="3" id="KW-1185">Reference proteome</keyword>
<feature type="region of interest" description="Disordered" evidence="1">
    <location>
        <begin position="1"/>
        <end position="22"/>
    </location>
</feature>
<name>A0A0J1BKP9_RHOIS</name>
<sequence>MKDFVESGSAEDDTGLRGTRGDTMRSRFRVPCVPLVPCEQGTLVRMLVFNRFV</sequence>
<accession>A0A0J1BKP9</accession>
<organism evidence="2 3">
    <name type="scientific">Rhodopirellula islandica</name>
    <dbReference type="NCBI Taxonomy" id="595434"/>
    <lineage>
        <taxon>Bacteria</taxon>
        <taxon>Pseudomonadati</taxon>
        <taxon>Planctomycetota</taxon>
        <taxon>Planctomycetia</taxon>
        <taxon>Pirellulales</taxon>
        <taxon>Pirellulaceae</taxon>
        <taxon>Rhodopirellula</taxon>
    </lineage>
</organism>
<evidence type="ECO:0000256" key="1">
    <source>
        <dbReference type="SAM" id="MobiDB-lite"/>
    </source>
</evidence>
<dbReference type="AlphaFoldDB" id="A0A0J1BKP9"/>
<evidence type="ECO:0000313" key="2">
    <source>
        <dbReference type="EMBL" id="KLU07115.1"/>
    </source>
</evidence>